<keyword evidence="1" id="KW-0863">Zinc-finger</keyword>
<organism evidence="4 5">
    <name type="scientific">Lactuca sativa</name>
    <name type="common">Garden lettuce</name>
    <dbReference type="NCBI Taxonomy" id="4236"/>
    <lineage>
        <taxon>Eukaryota</taxon>
        <taxon>Viridiplantae</taxon>
        <taxon>Streptophyta</taxon>
        <taxon>Embryophyta</taxon>
        <taxon>Tracheophyta</taxon>
        <taxon>Spermatophyta</taxon>
        <taxon>Magnoliopsida</taxon>
        <taxon>eudicotyledons</taxon>
        <taxon>Gunneridae</taxon>
        <taxon>Pentapetalae</taxon>
        <taxon>asterids</taxon>
        <taxon>campanulids</taxon>
        <taxon>Asterales</taxon>
        <taxon>Asteraceae</taxon>
        <taxon>Cichorioideae</taxon>
        <taxon>Cichorieae</taxon>
        <taxon>Lactucinae</taxon>
        <taxon>Lactuca</taxon>
    </lineage>
</organism>
<keyword evidence="1" id="KW-0479">Metal-binding</keyword>
<dbReference type="PANTHER" id="PTHR31973:SF189">
    <property type="entry name" value="TRANSPOSASE, MUDR, PLANT, MULE TRANSPOSASE DOMAIN PROTEIN-RELATED"/>
    <property type="match status" value="1"/>
</dbReference>
<evidence type="ECO:0000259" key="3">
    <source>
        <dbReference type="PROSITE" id="PS50966"/>
    </source>
</evidence>
<dbReference type="AlphaFoldDB" id="A0A9R1UUM8"/>
<name>A0A9R1UUM8_LACSA</name>
<gene>
    <name evidence="4" type="ORF">LSAT_V11C800446560</name>
</gene>
<proteinExistence type="predicted"/>
<dbReference type="InterPro" id="IPR007527">
    <property type="entry name" value="Znf_SWIM"/>
</dbReference>
<dbReference type="GO" id="GO:0008270">
    <property type="term" value="F:zinc ion binding"/>
    <property type="evidence" value="ECO:0007669"/>
    <property type="project" value="UniProtKB-KW"/>
</dbReference>
<dbReference type="Proteomes" id="UP000235145">
    <property type="component" value="Unassembled WGS sequence"/>
</dbReference>
<dbReference type="PANTHER" id="PTHR31973">
    <property type="entry name" value="POLYPROTEIN, PUTATIVE-RELATED"/>
    <property type="match status" value="1"/>
</dbReference>
<accession>A0A9R1UUM8</accession>
<feature type="region of interest" description="Disordered" evidence="2">
    <location>
        <begin position="277"/>
        <end position="297"/>
    </location>
</feature>
<dbReference type="PROSITE" id="PS50966">
    <property type="entry name" value="ZF_SWIM"/>
    <property type="match status" value="1"/>
</dbReference>
<feature type="domain" description="SWIM-type" evidence="3">
    <location>
        <begin position="149"/>
        <end position="186"/>
    </location>
</feature>
<evidence type="ECO:0000313" key="4">
    <source>
        <dbReference type="EMBL" id="KAJ0194317.1"/>
    </source>
</evidence>
<evidence type="ECO:0000313" key="5">
    <source>
        <dbReference type="Proteomes" id="UP000235145"/>
    </source>
</evidence>
<sequence>MLGSNYHTRFSSIKLEIKRNHYLQKIPEVELSKPKAKATQGKRRWQTRSKMEEEGWKKEVAPIVHNSCESVENGFSESFNSVILDARKKLIISMLEDIRIYVMQRMVTMKLTGHGWNAYSLCPNIRIRLNMLQTEQRHWHVISCGGMKFEARKMDEAFTVDECSCRLWQLNGYGCVHLVATLAYLNLTSDGPYVDSMYLAAFYHNTYKQPIHGMNGKNMWPSTDLIPPLPPLKGRMPGRPTIKRRRDASERMGKHTVCKVGKKVSCSICKEKGHNKATCSKGVGTSKQNGTKKQKMIPTQESVNVTTGVGEDEVIVDATDALDRPRDEERMVGVNGQDEGVNVNARVKHVKPPKMRKKSERIIKLKLAKNVGGEGVIKSLQSKLAILDAGVIKSLQSKLTIFHVGVCRQADMVQSCAKVFFCPFSQTAPFVVPVYAHKEEIIDKKLHQKTMTISSPATPPPNLQTNITN</sequence>
<keyword evidence="1" id="KW-0862">Zinc</keyword>
<comment type="caution">
    <text evidence="4">The sequence shown here is derived from an EMBL/GenBank/DDBJ whole genome shotgun (WGS) entry which is preliminary data.</text>
</comment>
<keyword evidence="5" id="KW-1185">Reference proteome</keyword>
<reference evidence="4 5" key="1">
    <citation type="journal article" date="2017" name="Nat. Commun.">
        <title>Genome assembly with in vitro proximity ligation data and whole-genome triplication in lettuce.</title>
        <authorList>
            <person name="Reyes-Chin-Wo S."/>
            <person name="Wang Z."/>
            <person name="Yang X."/>
            <person name="Kozik A."/>
            <person name="Arikit S."/>
            <person name="Song C."/>
            <person name="Xia L."/>
            <person name="Froenicke L."/>
            <person name="Lavelle D.O."/>
            <person name="Truco M.J."/>
            <person name="Xia R."/>
            <person name="Zhu S."/>
            <person name="Xu C."/>
            <person name="Xu H."/>
            <person name="Xu X."/>
            <person name="Cox K."/>
            <person name="Korf I."/>
            <person name="Meyers B.C."/>
            <person name="Michelmore R.W."/>
        </authorList>
    </citation>
    <scope>NUCLEOTIDE SEQUENCE [LARGE SCALE GENOMIC DNA]</scope>
    <source>
        <strain evidence="5">cv. Salinas</strain>
        <tissue evidence="4">Seedlings</tissue>
    </source>
</reference>
<evidence type="ECO:0000256" key="1">
    <source>
        <dbReference type="PROSITE-ProRule" id="PRU00325"/>
    </source>
</evidence>
<dbReference type="Pfam" id="PF04434">
    <property type="entry name" value="SWIM"/>
    <property type="match status" value="1"/>
</dbReference>
<protein>
    <recommendedName>
        <fullName evidence="3">SWIM-type domain-containing protein</fullName>
    </recommendedName>
</protein>
<dbReference type="EMBL" id="NBSK02000008">
    <property type="protein sequence ID" value="KAJ0194317.1"/>
    <property type="molecule type" value="Genomic_DNA"/>
</dbReference>
<evidence type="ECO:0000256" key="2">
    <source>
        <dbReference type="SAM" id="MobiDB-lite"/>
    </source>
</evidence>